<dbReference type="SUPFAM" id="SSF109854">
    <property type="entry name" value="DinB/YfiT-like putative metalloenzymes"/>
    <property type="match status" value="1"/>
</dbReference>
<dbReference type="RefSeq" id="WP_007319768.1">
    <property type="nucleotide sequence ID" value="NZ_BAEH01000115.1"/>
</dbReference>
<dbReference type="OrthoDB" id="2363925at2"/>
<evidence type="ECO:0000313" key="3">
    <source>
        <dbReference type="Proteomes" id="UP000035034"/>
    </source>
</evidence>
<organism evidence="2 3">
    <name type="scientific">Gordonia effusa NBRC 100432</name>
    <dbReference type="NCBI Taxonomy" id="1077974"/>
    <lineage>
        <taxon>Bacteria</taxon>
        <taxon>Bacillati</taxon>
        <taxon>Actinomycetota</taxon>
        <taxon>Actinomycetes</taxon>
        <taxon>Mycobacteriales</taxon>
        <taxon>Gordoniaceae</taxon>
        <taxon>Gordonia</taxon>
    </lineage>
</organism>
<dbReference type="eggNOG" id="COG2318">
    <property type="taxonomic scope" value="Bacteria"/>
</dbReference>
<name>H0R5T2_9ACTN</name>
<dbReference type="InterPro" id="IPR034660">
    <property type="entry name" value="DinB/YfiT-like"/>
</dbReference>
<dbReference type="Pfam" id="PF12867">
    <property type="entry name" value="DinB_2"/>
    <property type="match status" value="1"/>
</dbReference>
<dbReference type="AlphaFoldDB" id="H0R5T2"/>
<gene>
    <name evidence="2" type="ORF">GOEFS_115_00730</name>
</gene>
<proteinExistence type="predicted"/>
<evidence type="ECO:0000259" key="1">
    <source>
        <dbReference type="Pfam" id="PF12867"/>
    </source>
</evidence>
<dbReference type="Proteomes" id="UP000035034">
    <property type="component" value="Unassembled WGS sequence"/>
</dbReference>
<dbReference type="STRING" id="1077974.GOEFS_115_00730"/>
<sequence length="169" mass="18596">MKATDILADGFSRIHENVHAVVTGLDAGQLTYQPGPQANTIAWLVWHLTRVQDDHVSDLPLAGEKREQVWRTGGFARRFALPFDESATGYGQSIEEMSAVRASARDLVDYYDATHAATQDFLASITDDDLNTVVDTRWNPPVTMGARLVSVVDDDAQHIGQAAYIRGLL</sequence>
<dbReference type="EMBL" id="BAEH01000115">
    <property type="protein sequence ID" value="GAB20433.1"/>
    <property type="molecule type" value="Genomic_DNA"/>
</dbReference>
<comment type="caution">
    <text evidence="2">The sequence shown here is derived from an EMBL/GenBank/DDBJ whole genome shotgun (WGS) entry which is preliminary data.</text>
</comment>
<reference evidence="2 3" key="1">
    <citation type="submission" date="2011-12" db="EMBL/GenBank/DDBJ databases">
        <title>Whole genome shotgun sequence of Gordonia effusa NBRC 100432.</title>
        <authorList>
            <person name="Yoshida I."/>
            <person name="Takarada H."/>
            <person name="Hosoyama A."/>
            <person name="Tsuchikane K."/>
            <person name="Katsumata H."/>
            <person name="Yamazaki S."/>
            <person name="Fujita N."/>
        </authorList>
    </citation>
    <scope>NUCLEOTIDE SEQUENCE [LARGE SCALE GENOMIC DNA]</scope>
    <source>
        <strain evidence="2 3">NBRC 100432</strain>
    </source>
</reference>
<dbReference type="InterPro" id="IPR024775">
    <property type="entry name" value="DinB-like"/>
</dbReference>
<evidence type="ECO:0000313" key="2">
    <source>
        <dbReference type="EMBL" id="GAB20433.1"/>
    </source>
</evidence>
<accession>H0R5T2</accession>
<keyword evidence="3" id="KW-1185">Reference proteome</keyword>
<dbReference type="Gene3D" id="1.20.120.450">
    <property type="entry name" value="dinb family like domain"/>
    <property type="match status" value="1"/>
</dbReference>
<protein>
    <recommendedName>
        <fullName evidence="1">DinB-like domain-containing protein</fullName>
    </recommendedName>
</protein>
<feature type="domain" description="DinB-like" evidence="1">
    <location>
        <begin position="13"/>
        <end position="162"/>
    </location>
</feature>
<dbReference type="NCBIfam" id="NF047843">
    <property type="entry name" value="MST_Rv0443"/>
    <property type="match status" value="1"/>
</dbReference>